<evidence type="ECO:0000256" key="10">
    <source>
        <dbReference type="ARBA" id="ARBA00022763"/>
    </source>
</evidence>
<dbReference type="InterPro" id="IPR012308">
    <property type="entry name" value="DNA_ligase_ATP-dep_N"/>
</dbReference>
<evidence type="ECO:0000256" key="16">
    <source>
        <dbReference type="ARBA" id="ARBA00030676"/>
    </source>
</evidence>
<evidence type="ECO:0000256" key="9">
    <source>
        <dbReference type="ARBA" id="ARBA00022741"/>
    </source>
</evidence>
<evidence type="ECO:0000256" key="3">
    <source>
        <dbReference type="ARBA" id="ARBA00007572"/>
    </source>
</evidence>
<evidence type="ECO:0000256" key="15">
    <source>
        <dbReference type="ARBA" id="ARBA00023242"/>
    </source>
</evidence>
<dbReference type="Pfam" id="PF04675">
    <property type="entry name" value="DNA_ligase_A_N"/>
    <property type="match status" value="1"/>
</dbReference>
<accession>A0ABP1PDF4</accession>
<dbReference type="Pfam" id="PF11411">
    <property type="entry name" value="DNA_ligase_IV"/>
    <property type="match status" value="1"/>
</dbReference>
<evidence type="ECO:0000256" key="12">
    <source>
        <dbReference type="ARBA" id="ARBA00022842"/>
    </source>
</evidence>
<dbReference type="InterPro" id="IPR021536">
    <property type="entry name" value="DNA_ligase_IV_dom"/>
</dbReference>
<dbReference type="SUPFAM" id="SSF56091">
    <property type="entry name" value="DNA ligase/mRNA capping enzyme, catalytic domain"/>
    <property type="match status" value="1"/>
</dbReference>
<feature type="domain" description="ATP-dependent DNA ligase family profile" evidence="20">
    <location>
        <begin position="355"/>
        <end position="490"/>
    </location>
</feature>
<keyword evidence="12" id="KW-0460">Magnesium</keyword>
<keyword evidence="6" id="KW-0436">Ligase</keyword>
<comment type="cofactor">
    <cofactor evidence="1">
        <name>Mg(2+)</name>
        <dbReference type="ChEBI" id="CHEBI:18420"/>
    </cofactor>
</comment>
<evidence type="ECO:0000256" key="11">
    <source>
        <dbReference type="ARBA" id="ARBA00022840"/>
    </source>
</evidence>
<evidence type="ECO:0000256" key="6">
    <source>
        <dbReference type="ARBA" id="ARBA00022598"/>
    </source>
</evidence>
<dbReference type="PANTHER" id="PTHR45997:SF1">
    <property type="entry name" value="DNA LIGASE 4"/>
    <property type="match status" value="1"/>
</dbReference>
<keyword evidence="14" id="KW-0234">DNA repair</keyword>
<evidence type="ECO:0000256" key="2">
    <source>
        <dbReference type="ARBA" id="ARBA00004123"/>
    </source>
</evidence>
<keyword evidence="11" id="KW-0067">ATP-binding</keyword>
<dbReference type="InterPro" id="IPR036420">
    <property type="entry name" value="BRCT_dom_sf"/>
</dbReference>
<evidence type="ECO:0000313" key="23">
    <source>
        <dbReference type="Proteomes" id="UP001642520"/>
    </source>
</evidence>
<evidence type="ECO:0000256" key="5">
    <source>
        <dbReference type="ARBA" id="ARBA00022073"/>
    </source>
</evidence>
<evidence type="ECO:0000259" key="21">
    <source>
        <dbReference type="PROSITE" id="PS50172"/>
    </source>
</evidence>
<dbReference type="EC" id="6.5.1.1" evidence="4"/>
<evidence type="ECO:0000256" key="18">
    <source>
        <dbReference type="ARBA" id="ARBA00034003"/>
    </source>
</evidence>
<dbReference type="SUPFAM" id="SSF52113">
    <property type="entry name" value="BRCT domain"/>
    <property type="match status" value="2"/>
</dbReference>
<dbReference type="Pfam" id="PF00533">
    <property type="entry name" value="BRCT"/>
    <property type="match status" value="1"/>
</dbReference>
<keyword evidence="10" id="KW-0227">DNA damage</keyword>
<evidence type="ECO:0000256" key="14">
    <source>
        <dbReference type="ARBA" id="ARBA00023204"/>
    </source>
</evidence>
<reference evidence="22 23" key="1">
    <citation type="submission" date="2024-08" db="EMBL/GenBank/DDBJ databases">
        <authorList>
            <person name="Will J Nash"/>
            <person name="Angela Man"/>
            <person name="Seanna McTaggart"/>
            <person name="Kendall Baker"/>
            <person name="Tom Barker"/>
            <person name="Leah Catchpole"/>
            <person name="Alex Durrant"/>
            <person name="Karim Gharbi"/>
            <person name="Naomi Irish"/>
            <person name="Gemy Kaithakottil"/>
            <person name="Debby Ku"/>
            <person name="Aaliyah Providence"/>
            <person name="Felix Shaw"/>
            <person name="David Swarbreck"/>
            <person name="Chris Watkins"/>
            <person name="Ann M. McCartney"/>
            <person name="Giulio Formenti"/>
            <person name="Alice Mouton"/>
            <person name="Noel Vella"/>
            <person name="Bjorn M von Reumont"/>
            <person name="Adriana Vella"/>
            <person name="Wilfried Haerty"/>
        </authorList>
    </citation>
    <scope>NUCLEOTIDE SEQUENCE [LARGE SCALE GENOMIC DNA]</scope>
</reference>
<keyword evidence="15" id="KW-0539">Nucleus</keyword>
<sequence>MDIDKRQRSEISGTLASKMKFKEFCDEMEKISKVPSAKKADILDMFFQRCRSKIKKECPNTDDSLFPILRLILPQLERERGAHNLKQKSLSDLYISIFCLGRSSKIAHELTQYKVPSEKKYAGCDFAAKAASILQGRFPRESSDYTIEKINLFLDDISSKDKKEKEETFKILLAKMNVLEFKWITRIILKDLKLGIEKKKILESFHPEANSLSRVSSNLRYICDALREPQLKYHHDISIFSHFKPMLLERCQIEDVEKLFGNGEQYFVQCKYDGERSQMHMKDGKYKYFTRQGFDITNKPGYGETSSSGFMSSVFTRLLKPQVKSIILDGELMGWHKEQKMLGSKGMNYDVKNLSKNSCHQICFVAFDIVMYNDDLLGDKPYERRLEILKDALEEEEGCLLLCKSVKISTREQLCEMFNESMKNEEEGIVVKKCDSKYRPNVKHGTGCYKIKAEYSKGLVQDIDLIILGGYYGDGKFMGMVNSFLMGVASPANIPGENPTKFLSVVSVSNGFGMNELKELCKMFEGKWQRECPANVLPPRLEPPNLWVRPENSIILTILATEMIQSKDYPTGYSLRFPRVVDIRTDKPWYSVCTTTELSSLIKNTRPIQKLTKPEVNCEDIEETPKAKTRKTTKRPSMLSEKKPMKFNIYDNPPVCITRLFDDKEICVISGDNEWPKEQIEKVLMQHKAKVVQNPSEKTYCIIVSDPKKPKENYYIQTKEYDVVTVDWFKRVTKEENWPSLQDFLPWDLICCRESTKCRLARYFDDYYDHYTVDTNEENLLHSFKRIEEMAKDVELDCVEMKKIDQELFDNGISPYSIFRGTVGYFIDQSDLSKFEFRFMAGTIRETIDDSVTHVFINKSSVDAELKNIIDNKSSLTIVKSDWIQECFKQNAIIPYSNYLIQ</sequence>
<evidence type="ECO:0000256" key="7">
    <source>
        <dbReference type="ARBA" id="ARBA00022723"/>
    </source>
</evidence>
<dbReference type="Gene3D" id="1.10.3260.10">
    <property type="entry name" value="DNA ligase, ATP-dependent, N-terminal domain"/>
    <property type="match status" value="1"/>
</dbReference>
<feature type="domain" description="BRCT" evidence="21">
    <location>
        <begin position="656"/>
        <end position="746"/>
    </location>
</feature>
<gene>
    <name evidence="22" type="ORF">XYLVIOL_LOCUS9616</name>
</gene>
<evidence type="ECO:0000256" key="13">
    <source>
        <dbReference type="ARBA" id="ARBA00023172"/>
    </source>
</evidence>
<dbReference type="SUPFAM" id="SSF50249">
    <property type="entry name" value="Nucleic acid-binding proteins"/>
    <property type="match status" value="1"/>
</dbReference>
<dbReference type="Gene3D" id="3.30.470.30">
    <property type="entry name" value="DNA ligase/mRNA capping enzyme"/>
    <property type="match status" value="1"/>
</dbReference>
<dbReference type="EMBL" id="CAXAJV020001300">
    <property type="protein sequence ID" value="CAL7949833.1"/>
    <property type="molecule type" value="Genomic_DNA"/>
</dbReference>
<dbReference type="InterPro" id="IPR000977">
    <property type="entry name" value="DNA_ligase_ATP-dep"/>
</dbReference>
<keyword evidence="8" id="KW-0677">Repeat</keyword>
<evidence type="ECO:0000256" key="17">
    <source>
        <dbReference type="ARBA" id="ARBA00031942"/>
    </source>
</evidence>
<protein>
    <recommendedName>
        <fullName evidence="5">DNA ligase 4</fullName>
        <ecNumber evidence="4">6.5.1.1</ecNumber>
    </recommendedName>
    <alternativeName>
        <fullName evidence="17">DNA ligase IV</fullName>
    </alternativeName>
    <alternativeName>
        <fullName evidence="16">Polydeoxyribonucleotide synthase [ATP] 4</fullName>
    </alternativeName>
</protein>
<dbReference type="InterPro" id="IPR036599">
    <property type="entry name" value="DNA_ligase_N_sf"/>
</dbReference>
<dbReference type="InterPro" id="IPR029710">
    <property type="entry name" value="LIG4"/>
</dbReference>
<comment type="catalytic activity">
    <reaction evidence="18">
        <text>ATP + (deoxyribonucleotide)n-3'-hydroxyl + 5'-phospho-(deoxyribonucleotide)m = (deoxyribonucleotide)n+m + AMP + diphosphate.</text>
        <dbReference type="EC" id="6.5.1.1"/>
    </reaction>
</comment>
<dbReference type="Pfam" id="PF01068">
    <property type="entry name" value="DNA_ligase_A_M"/>
    <property type="match status" value="1"/>
</dbReference>
<dbReference type="Gene3D" id="3.40.50.10190">
    <property type="entry name" value="BRCT domain"/>
    <property type="match status" value="2"/>
</dbReference>
<dbReference type="NCBIfam" id="TIGR00574">
    <property type="entry name" value="dnl1"/>
    <property type="match status" value="1"/>
</dbReference>
<comment type="caution">
    <text evidence="22">The sequence shown here is derived from an EMBL/GenBank/DDBJ whole genome shotgun (WGS) entry which is preliminary data.</text>
</comment>
<dbReference type="InterPro" id="IPR001357">
    <property type="entry name" value="BRCT_dom"/>
</dbReference>
<evidence type="ECO:0000256" key="4">
    <source>
        <dbReference type="ARBA" id="ARBA00012727"/>
    </source>
</evidence>
<dbReference type="InterPro" id="IPR044125">
    <property type="entry name" value="Adenylation_DNA_ligase_IV"/>
</dbReference>
<proteinExistence type="inferred from homology"/>
<comment type="similarity">
    <text evidence="3 19">Belongs to the ATP-dependent DNA ligase family.</text>
</comment>
<keyword evidence="7" id="KW-0479">Metal-binding</keyword>
<evidence type="ECO:0000259" key="20">
    <source>
        <dbReference type="PROSITE" id="PS50160"/>
    </source>
</evidence>
<evidence type="ECO:0000256" key="19">
    <source>
        <dbReference type="RuleBase" id="RU004196"/>
    </source>
</evidence>
<dbReference type="SMART" id="SM00292">
    <property type="entry name" value="BRCT"/>
    <property type="match status" value="2"/>
</dbReference>
<dbReference type="InterPro" id="IPR012340">
    <property type="entry name" value="NA-bd_OB-fold"/>
</dbReference>
<evidence type="ECO:0000256" key="8">
    <source>
        <dbReference type="ARBA" id="ARBA00022737"/>
    </source>
</evidence>
<dbReference type="InterPro" id="IPR012310">
    <property type="entry name" value="DNA_ligase_ATP-dep_cent"/>
</dbReference>
<comment type="subcellular location">
    <subcellularLocation>
        <location evidence="2">Nucleus</location>
    </subcellularLocation>
</comment>
<keyword evidence="9" id="KW-0547">Nucleotide-binding</keyword>
<dbReference type="Gene3D" id="2.40.50.140">
    <property type="entry name" value="Nucleic acid-binding proteins"/>
    <property type="match status" value="1"/>
</dbReference>
<dbReference type="InterPro" id="IPR012309">
    <property type="entry name" value="DNA_ligase_ATP-dep_C"/>
</dbReference>
<dbReference type="PANTHER" id="PTHR45997">
    <property type="entry name" value="DNA LIGASE 4"/>
    <property type="match status" value="1"/>
</dbReference>
<dbReference type="CDD" id="cd07968">
    <property type="entry name" value="OBF_DNA_ligase_IV"/>
    <property type="match status" value="1"/>
</dbReference>
<dbReference type="Proteomes" id="UP001642520">
    <property type="component" value="Unassembled WGS sequence"/>
</dbReference>
<evidence type="ECO:0000256" key="1">
    <source>
        <dbReference type="ARBA" id="ARBA00001946"/>
    </source>
</evidence>
<keyword evidence="23" id="KW-1185">Reference proteome</keyword>
<name>A0ABP1PDF4_XYLVO</name>
<feature type="domain" description="BRCT" evidence="21">
    <location>
        <begin position="814"/>
        <end position="901"/>
    </location>
</feature>
<dbReference type="PROSITE" id="PS50160">
    <property type="entry name" value="DNA_LIGASE_A3"/>
    <property type="match status" value="1"/>
</dbReference>
<dbReference type="PROSITE" id="PS50172">
    <property type="entry name" value="BRCT"/>
    <property type="match status" value="2"/>
</dbReference>
<dbReference type="Pfam" id="PF04679">
    <property type="entry name" value="DNA_ligase_A_C"/>
    <property type="match status" value="1"/>
</dbReference>
<organism evidence="22 23">
    <name type="scientific">Xylocopa violacea</name>
    <name type="common">Violet carpenter bee</name>
    <name type="synonym">Apis violacea</name>
    <dbReference type="NCBI Taxonomy" id="135666"/>
    <lineage>
        <taxon>Eukaryota</taxon>
        <taxon>Metazoa</taxon>
        <taxon>Ecdysozoa</taxon>
        <taxon>Arthropoda</taxon>
        <taxon>Hexapoda</taxon>
        <taxon>Insecta</taxon>
        <taxon>Pterygota</taxon>
        <taxon>Neoptera</taxon>
        <taxon>Endopterygota</taxon>
        <taxon>Hymenoptera</taxon>
        <taxon>Apocrita</taxon>
        <taxon>Aculeata</taxon>
        <taxon>Apoidea</taxon>
        <taxon>Anthophila</taxon>
        <taxon>Apidae</taxon>
        <taxon>Xylocopa</taxon>
        <taxon>Xylocopa</taxon>
    </lineage>
</organism>
<keyword evidence="13" id="KW-0233">DNA recombination</keyword>
<dbReference type="CDD" id="cd07903">
    <property type="entry name" value="Adenylation_DNA_ligase_IV"/>
    <property type="match status" value="1"/>
</dbReference>
<evidence type="ECO:0000313" key="22">
    <source>
        <dbReference type="EMBL" id="CAL7949833.1"/>
    </source>
</evidence>